<comment type="caution">
    <text evidence="1">The sequence shown here is derived from an EMBL/GenBank/DDBJ whole genome shotgun (WGS) entry which is preliminary data.</text>
</comment>
<reference evidence="1 2" key="1">
    <citation type="submission" date="2009-04" db="EMBL/GenBank/DDBJ databases">
        <authorList>
            <person name="Sebastian Y."/>
            <person name="Madupu R."/>
            <person name="Durkin A.S."/>
            <person name="Torralba M."/>
            <person name="Methe B."/>
            <person name="Sutton G.G."/>
            <person name="Strausberg R.L."/>
            <person name="Nelson K.E."/>
        </authorList>
    </citation>
    <scope>NUCLEOTIDE SEQUENCE [LARGE SCALE GENOMIC DNA]</scope>
    <source>
        <strain evidence="1 2">60-3</strain>
    </source>
</reference>
<keyword evidence="2" id="KW-1185">Reference proteome</keyword>
<dbReference type="AlphaFoldDB" id="C2MBJ6"/>
<evidence type="ECO:0000313" key="1">
    <source>
        <dbReference type="EMBL" id="EEK16906.1"/>
    </source>
</evidence>
<sequence length="40" mass="4691">MFVLLYYNGRSTERPYNRYSYSCTTTDALSLNTITFESVI</sequence>
<name>C2MBJ6_9PORP</name>
<organism evidence="1 2">
    <name type="scientific">Porphyromonas uenonis 60-3</name>
    <dbReference type="NCBI Taxonomy" id="596327"/>
    <lineage>
        <taxon>Bacteria</taxon>
        <taxon>Pseudomonadati</taxon>
        <taxon>Bacteroidota</taxon>
        <taxon>Bacteroidia</taxon>
        <taxon>Bacteroidales</taxon>
        <taxon>Porphyromonadaceae</taxon>
        <taxon>Porphyromonas</taxon>
    </lineage>
</organism>
<accession>C2MBJ6</accession>
<proteinExistence type="predicted"/>
<dbReference type="EMBL" id="ACLR01000123">
    <property type="protein sequence ID" value="EEK16906.1"/>
    <property type="molecule type" value="Genomic_DNA"/>
</dbReference>
<gene>
    <name evidence="1" type="ORF">PORUE0001_0677</name>
</gene>
<evidence type="ECO:0000313" key="2">
    <source>
        <dbReference type="Proteomes" id="UP000003303"/>
    </source>
</evidence>
<dbReference type="Proteomes" id="UP000003303">
    <property type="component" value="Unassembled WGS sequence"/>
</dbReference>
<protein>
    <submittedName>
        <fullName evidence="1">Uncharacterized protein</fullName>
    </submittedName>
</protein>